<accession>A0ACB8KS77</accession>
<sequence>MSDGGPAKSGGGPAIFRRNVLNKRGLIFVPPLLLLPSAFRLPQFRCPASRKQVKQLSGLGWVRHREVGFAVGATRKECSRTGRQRRIWFRLVSLTSLFWLKVGSVDAAITSSRGMFSLGAVIRSAQCDFIAAKSDFFPGRVEAREAEAIEVREALSWLKKFAFHYVILDMDSLQVFNALHDKTSYPNGFGSIIDDCRALVRSLREVAFSFVRRSANSAAFTVAQVGSSMSDSGEWSSRASYGTFVSEAVRLLGPPASFDASKLKVVFLGEGMNDYSRILPRTYILSHCDFTANLTLTISNVINLEQLRGWYIKDDVVAEWKKVRDDMCLHVHCYVSGPSLLRDLAAEFRYHIFTKEMPLVLKAVLHGDSMLFRENPELMNALVRVYFHSSSKIYNRMECWGPLKDAAEGRQEDSIQGLLTANKEGYHSPKKLARPKSIFQALFAFLL</sequence>
<comment type="caution">
    <text evidence="1">The sequence shown here is derived from an EMBL/GenBank/DDBJ whole genome shotgun (WGS) entry which is preliminary data.</text>
</comment>
<evidence type="ECO:0000313" key="1">
    <source>
        <dbReference type="EMBL" id="KAH9757274.1"/>
    </source>
</evidence>
<proteinExistence type="predicted"/>
<evidence type="ECO:0000313" key="2">
    <source>
        <dbReference type="Proteomes" id="UP000829398"/>
    </source>
</evidence>
<reference evidence="2" key="1">
    <citation type="journal article" date="2023" name="Hortic. Res.">
        <title>A chromosome-level phased genome enabling allele-level studies in sweet orange: a case study on citrus Huanglongbing tolerance.</title>
        <authorList>
            <person name="Wu B."/>
            <person name="Yu Q."/>
            <person name="Deng Z."/>
            <person name="Duan Y."/>
            <person name="Luo F."/>
            <person name="Gmitter F. Jr."/>
        </authorList>
    </citation>
    <scope>NUCLEOTIDE SEQUENCE [LARGE SCALE GENOMIC DNA]</scope>
    <source>
        <strain evidence="2">cv. Valencia</strain>
    </source>
</reference>
<protein>
    <submittedName>
        <fullName evidence="1">Magnesium dechelatase SGRL</fullName>
    </submittedName>
</protein>
<dbReference type="EMBL" id="CM039174">
    <property type="protein sequence ID" value="KAH9757274.1"/>
    <property type="molecule type" value="Genomic_DNA"/>
</dbReference>
<dbReference type="Proteomes" id="UP000829398">
    <property type="component" value="Chromosome 5"/>
</dbReference>
<name>A0ACB8KS77_CITSI</name>
<organism evidence="1 2">
    <name type="scientific">Citrus sinensis</name>
    <name type="common">Sweet orange</name>
    <name type="synonym">Citrus aurantium var. sinensis</name>
    <dbReference type="NCBI Taxonomy" id="2711"/>
    <lineage>
        <taxon>Eukaryota</taxon>
        <taxon>Viridiplantae</taxon>
        <taxon>Streptophyta</taxon>
        <taxon>Embryophyta</taxon>
        <taxon>Tracheophyta</taxon>
        <taxon>Spermatophyta</taxon>
        <taxon>Magnoliopsida</taxon>
        <taxon>eudicotyledons</taxon>
        <taxon>Gunneridae</taxon>
        <taxon>Pentapetalae</taxon>
        <taxon>rosids</taxon>
        <taxon>malvids</taxon>
        <taxon>Sapindales</taxon>
        <taxon>Rutaceae</taxon>
        <taxon>Aurantioideae</taxon>
        <taxon>Citrus</taxon>
    </lineage>
</organism>
<gene>
    <name evidence="1" type="ORF">KPL71_016342</name>
</gene>
<keyword evidence="2" id="KW-1185">Reference proteome</keyword>